<evidence type="ECO:0000313" key="2">
    <source>
        <dbReference type="EMBL" id="GAX57277.1"/>
    </source>
</evidence>
<keyword evidence="3" id="KW-1185">Reference proteome</keyword>
<dbReference type="Proteomes" id="UP000217446">
    <property type="component" value="Unassembled WGS sequence"/>
</dbReference>
<reference evidence="3" key="1">
    <citation type="submission" date="2017-05" db="EMBL/GenBank/DDBJ databases">
        <title>Streptomyces olivochromogenes NBRC 3561 whole genome shotgun sequence.</title>
        <authorList>
            <person name="Dohra H."/>
            <person name="Kodani S."/>
        </authorList>
    </citation>
    <scope>NUCLEOTIDE SEQUENCE [LARGE SCALE GENOMIC DNA]</scope>
    <source>
        <strain evidence="3">NBRC 3561</strain>
    </source>
</reference>
<comment type="caution">
    <text evidence="2">The sequence shown here is derived from an EMBL/GenBank/DDBJ whole genome shotgun (WGS) entry which is preliminary data.</text>
</comment>
<dbReference type="EMBL" id="BDQI01000034">
    <property type="protein sequence ID" value="GAX57277.1"/>
    <property type="molecule type" value="Genomic_DNA"/>
</dbReference>
<accession>A0A250VST9</accession>
<dbReference type="AlphaFoldDB" id="A0A250VST9"/>
<sequence length="106" mass="12299">MAGADRKKLLRQLEGRIRRGIALTDTRWQLRDTGMTADELWAFELPIRRRIREERAGRHRKGERRRLTGPTSRRSRRPAPVPHAPGALPGQTQLDLFFHQPTLDSI</sequence>
<protein>
    <submittedName>
        <fullName evidence="2">Uncharacterized protein</fullName>
    </submittedName>
</protein>
<feature type="region of interest" description="Disordered" evidence="1">
    <location>
        <begin position="52"/>
        <end position="94"/>
    </location>
</feature>
<name>A0A250VST9_STROL</name>
<dbReference type="STRING" id="1963.AQJ27_45080"/>
<proteinExistence type="predicted"/>
<dbReference type="RefSeq" id="WP_067383041.1">
    <property type="nucleotide sequence ID" value="NZ_BDQI01000034.1"/>
</dbReference>
<organism evidence="2 3">
    <name type="scientific">Streptomyces olivochromogenes</name>
    <dbReference type="NCBI Taxonomy" id="1963"/>
    <lineage>
        <taxon>Bacteria</taxon>
        <taxon>Bacillati</taxon>
        <taxon>Actinomycetota</taxon>
        <taxon>Actinomycetes</taxon>
        <taxon>Kitasatosporales</taxon>
        <taxon>Streptomycetaceae</taxon>
        <taxon>Streptomyces</taxon>
    </lineage>
</organism>
<evidence type="ECO:0000256" key="1">
    <source>
        <dbReference type="SAM" id="MobiDB-lite"/>
    </source>
</evidence>
<gene>
    <name evidence="2" type="ORF">SO3561_08847</name>
</gene>
<evidence type="ECO:0000313" key="3">
    <source>
        <dbReference type="Proteomes" id="UP000217446"/>
    </source>
</evidence>